<organism evidence="5 6">
    <name type="scientific">Paenibacillus tritici</name>
    <dbReference type="NCBI Taxonomy" id="1873425"/>
    <lineage>
        <taxon>Bacteria</taxon>
        <taxon>Bacillati</taxon>
        <taxon>Bacillota</taxon>
        <taxon>Bacilli</taxon>
        <taxon>Bacillales</taxon>
        <taxon>Paenibacillaceae</taxon>
        <taxon>Paenibacillus</taxon>
    </lineage>
</organism>
<feature type="domain" description="Glycosyltransferase 2-like" evidence="4">
    <location>
        <begin position="8"/>
        <end position="143"/>
    </location>
</feature>
<evidence type="ECO:0000313" key="5">
    <source>
        <dbReference type="EMBL" id="NQX44620.1"/>
    </source>
</evidence>
<keyword evidence="6" id="KW-1185">Reference proteome</keyword>
<dbReference type="Gene3D" id="3.90.550.10">
    <property type="entry name" value="Spore Coat Polysaccharide Biosynthesis Protein SpsA, Chain A"/>
    <property type="match status" value="1"/>
</dbReference>
<evidence type="ECO:0000256" key="2">
    <source>
        <dbReference type="ARBA" id="ARBA00022676"/>
    </source>
</evidence>
<dbReference type="RefSeq" id="WP_173128509.1">
    <property type="nucleotide sequence ID" value="NZ_JABMKX010000002.1"/>
</dbReference>
<dbReference type="PANTHER" id="PTHR22916">
    <property type="entry name" value="GLYCOSYLTRANSFERASE"/>
    <property type="match status" value="1"/>
</dbReference>
<comment type="caution">
    <text evidence="5">The sequence shown here is derived from an EMBL/GenBank/DDBJ whole genome shotgun (WGS) entry which is preliminary data.</text>
</comment>
<name>A0ABX2DJG7_9BACL</name>
<evidence type="ECO:0000259" key="4">
    <source>
        <dbReference type="Pfam" id="PF00535"/>
    </source>
</evidence>
<proteinExistence type="inferred from homology"/>
<evidence type="ECO:0000313" key="6">
    <source>
        <dbReference type="Proteomes" id="UP000711047"/>
    </source>
</evidence>
<sequence length="299" mass="34906">MKNNHKTTIIVPVFNGEAYIETCLECLINQSYNNLEIIVVDDGSTDNTKKYIELYMEKDSRVLLVEQKNQGVSSARNKGLSYCTGEYVCFVDCDDTIDRDYCKIMIGYMNENIDAVVCGVRVSYNGEFTEDSPYYSTVSGEAACLNILEQRNVSGFIWNKLFRTSVFQLREICFPEGLIYEDLLVCYEYFRSVHSVQYIAEALYHYKRRSGSLCTNYDNPRRMSDLIEIIKIMEEKTLKNQMNLKAFIFFLHNSLLRLNNYFIRSNYIGNDILFKKCARFIIERIQVLNGELENVKIKY</sequence>
<dbReference type="InterPro" id="IPR029044">
    <property type="entry name" value="Nucleotide-diphossugar_trans"/>
</dbReference>
<evidence type="ECO:0000256" key="1">
    <source>
        <dbReference type="ARBA" id="ARBA00006739"/>
    </source>
</evidence>
<dbReference type="Pfam" id="PF00535">
    <property type="entry name" value="Glycos_transf_2"/>
    <property type="match status" value="1"/>
</dbReference>
<dbReference type="EMBL" id="JABMKX010000002">
    <property type="protein sequence ID" value="NQX44620.1"/>
    <property type="molecule type" value="Genomic_DNA"/>
</dbReference>
<reference evidence="5 6" key="1">
    <citation type="submission" date="2020-05" db="EMBL/GenBank/DDBJ databases">
        <title>Paenibacillus glebae, sp. nov., Paenibacillus humi sp. nov., Paenibacillus pedi sp. nov., Paenibacillus terrestris sp. nov. and Paenibacillus terricola sp. nov., isolated from a forest top soil sample.</title>
        <authorList>
            <person name="Qi S."/>
            <person name="Carlier A."/>
            <person name="Cnockaert M."/>
            <person name="Vandamme P."/>
        </authorList>
    </citation>
    <scope>NUCLEOTIDE SEQUENCE [LARGE SCALE GENOMIC DNA]</scope>
    <source>
        <strain evidence="5 6">LMG 29502</strain>
    </source>
</reference>
<accession>A0ABX2DJG7</accession>
<evidence type="ECO:0000256" key="3">
    <source>
        <dbReference type="ARBA" id="ARBA00022679"/>
    </source>
</evidence>
<keyword evidence="2" id="KW-0328">Glycosyltransferase</keyword>
<dbReference type="SUPFAM" id="SSF53448">
    <property type="entry name" value="Nucleotide-diphospho-sugar transferases"/>
    <property type="match status" value="1"/>
</dbReference>
<gene>
    <name evidence="5" type="ORF">HQN87_04690</name>
</gene>
<protein>
    <submittedName>
        <fullName evidence="5">Glycosyltransferase family 2 protein</fullName>
    </submittedName>
</protein>
<comment type="similarity">
    <text evidence="1">Belongs to the glycosyltransferase 2 family.</text>
</comment>
<dbReference type="InterPro" id="IPR001173">
    <property type="entry name" value="Glyco_trans_2-like"/>
</dbReference>
<dbReference type="PANTHER" id="PTHR22916:SF51">
    <property type="entry name" value="GLYCOSYLTRANSFERASE EPSH-RELATED"/>
    <property type="match status" value="1"/>
</dbReference>
<keyword evidence="3" id="KW-0808">Transferase</keyword>
<dbReference type="Proteomes" id="UP000711047">
    <property type="component" value="Unassembled WGS sequence"/>
</dbReference>
<dbReference type="CDD" id="cd00761">
    <property type="entry name" value="Glyco_tranf_GTA_type"/>
    <property type="match status" value="1"/>
</dbReference>